<dbReference type="Gene3D" id="3.10.120.10">
    <property type="entry name" value="Cytochrome b5-like heme/steroid binding domain"/>
    <property type="match status" value="1"/>
</dbReference>
<dbReference type="Pfam" id="PF00173">
    <property type="entry name" value="Cyt-b5"/>
    <property type="match status" value="1"/>
</dbReference>
<gene>
    <name evidence="2" type="ORF">SDC9_69004</name>
</gene>
<name>A0A644Y326_9ZZZZ</name>
<proteinExistence type="predicted"/>
<dbReference type="SMART" id="SM01117">
    <property type="entry name" value="Cyt-b5"/>
    <property type="match status" value="1"/>
</dbReference>
<accession>A0A644Y326</accession>
<evidence type="ECO:0000313" key="2">
    <source>
        <dbReference type="EMBL" id="MPM22547.1"/>
    </source>
</evidence>
<dbReference type="AlphaFoldDB" id="A0A644Y326"/>
<dbReference type="InterPro" id="IPR001199">
    <property type="entry name" value="Cyt_B5-like_heme/steroid-bd"/>
</dbReference>
<sequence length="144" mass="15544">MNDREIFINMIDDNLNEMGDAIDCLYTTSNSCIKNKLLNRLRKNMSNIAMLVQGLRNGASTNSPQPSAERLFTLEELSRYNGRDGNPAYVAVNGVVYDVTNNAAWGGATHFGLAAGTDVTSQFASCHAGQPILSKLKVVGKMAG</sequence>
<evidence type="ECO:0000259" key="1">
    <source>
        <dbReference type="SMART" id="SM01117"/>
    </source>
</evidence>
<organism evidence="2">
    <name type="scientific">bioreactor metagenome</name>
    <dbReference type="NCBI Taxonomy" id="1076179"/>
    <lineage>
        <taxon>unclassified sequences</taxon>
        <taxon>metagenomes</taxon>
        <taxon>ecological metagenomes</taxon>
    </lineage>
</organism>
<protein>
    <recommendedName>
        <fullName evidence="1">Cytochrome b5 heme-binding domain-containing protein</fullName>
    </recommendedName>
</protein>
<reference evidence="2" key="1">
    <citation type="submission" date="2019-08" db="EMBL/GenBank/DDBJ databases">
        <authorList>
            <person name="Kucharzyk K."/>
            <person name="Murdoch R.W."/>
            <person name="Higgins S."/>
            <person name="Loffler F."/>
        </authorList>
    </citation>
    <scope>NUCLEOTIDE SEQUENCE</scope>
</reference>
<feature type="domain" description="Cytochrome b5 heme-binding" evidence="1">
    <location>
        <begin position="72"/>
        <end position="143"/>
    </location>
</feature>
<comment type="caution">
    <text evidence="2">The sequence shown here is derived from an EMBL/GenBank/DDBJ whole genome shotgun (WGS) entry which is preliminary data.</text>
</comment>
<dbReference type="SUPFAM" id="SSF55856">
    <property type="entry name" value="Cytochrome b5-like heme/steroid binding domain"/>
    <property type="match status" value="1"/>
</dbReference>
<dbReference type="EMBL" id="VSSQ01003831">
    <property type="protein sequence ID" value="MPM22547.1"/>
    <property type="molecule type" value="Genomic_DNA"/>
</dbReference>
<dbReference type="InterPro" id="IPR036400">
    <property type="entry name" value="Cyt_B5-like_heme/steroid_sf"/>
</dbReference>